<proteinExistence type="predicted"/>
<evidence type="ECO:0000313" key="1">
    <source>
        <dbReference type="EMBL" id="KAF4625467.1"/>
    </source>
</evidence>
<gene>
    <name evidence="1" type="ORF">G7Y89_g12701</name>
</gene>
<sequence>MALTKGVKRSLSEYFEGESISIVKIFVGPEKKLFSLNERLLCDKIDFFRVAFQNNRFKEGIDKEMYLPEDDSVAFGHLVDWIHSPTVDFVFTCNHSDHDLGERKESNQSSHTTRWCDLFVLAEKYAIDGLMHHAEVSYAVCLDICKLLFSEEEVNIAYHQTLDGSALRKKMVELAVHAFFTGTPVTDLGTRMSAHPVFAADVLSRIDAHIKTRGESSCEIYPCTFHRK</sequence>
<dbReference type="EMBL" id="JAAMPI010001372">
    <property type="protein sequence ID" value="KAF4625467.1"/>
    <property type="molecule type" value="Genomic_DNA"/>
</dbReference>
<dbReference type="SUPFAM" id="SSF54695">
    <property type="entry name" value="POZ domain"/>
    <property type="match status" value="1"/>
</dbReference>
<comment type="caution">
    <text evidence="1">The sequence shown here is derived from an EMBL/GenBank/DDBJ whole genome shotgun (WGS) entry which is preliminary data.</text>
</comment>
<evidence type="ECO:0008006" key="3">
    <source>
        <dbReference type="Google" id="ProtNLM"/>
    </source>
</evidence>
<organism evidence="1 2">
    <name type="scientific">Cudoniella acicularis</name>
    <dbReference type="NCBI Taxonomy" id="354080"/>
    <lineage>
        <taxon>Eukaryota</taxon>
        <taxon>Fungi</taxon>
        <taxon>Dikarya</taxon>
        <taxon>Ascomycota</taxon>
        <taxon>Pezizomycotina</taxon>
        <taxon>Leotiomycetes</taxon>
        <taxon>Helotiales</taxon>
        <taxon>Tricladiaceae</taxon>
        <taxon>Cudoniella</taxon>
    </lineage>
</organism>
<evidence type="ECO:0000313" key="2">
    <source>
        <dbReference type="Proteomes" id="UP000566819"/>
    </source>
</evidence>
<dbReference type="AlphaFoldDB" id="A0A8H4VX44"/>
<dbReference type="PANTHER" id="PTHR47843">
    <property type="entry name" value="BTB DOMAIN-CONTAINING PROTEIN-RELATED"/>
    <property type="match status" value="1"/>
</dbReference>
<dbReference type="PANTHER" id="PTHR47843:SF2">
    <property type="entry name" value="BTB DOMAIN-CONTAINING PROTEIN"/>
    <property type="match status" value="1"/>
</dbReference>
<dbReference type="Gene3D" id="3.30.710.10">
    <property type="entry name" value="Potassium Channel Kv1.1, Chain A"/>
    <property type="match status" value="1"/>
</dbReference>
<dbReference type="OrthoDB" id="194443at2759"/>
<dbReference type="Proteomes" id="UP000566819">
    <property type="component" value="Unassembled WGS sequence"/>
</dbReference>
<accession>A0A8H4VX44</accession>
<keyword evidence="2" id="KW-1185">Reference proteome</keyword>
<protein>
    <recommendedName>
        <fullName evidence="3">BTB domain-containing protein</fullName>
    </recommendedName>
</protein>
<name>A0A8H4VX44_9HELO</name>
<dbReference type="InterPro" id="IPR011333">
    <property type="entry name" value="SKP1/BTB/POZ_sf"/>
</dbReference>
<reference evidence="1 2" key="1">
    <citation type="submission" date="2020-03" db="EMBL/GenBank/DDBJ databases">
        <title>Draft Genome Sequence of Cudoniella acicularis.</title>
        <authorList>
            <person name="Buettner E."/>
            <person name="Kellner H."/>
        </authorList>
    </citation>
    <scope>NUCLEOTIDE SEQUENCE [LARGE SCALE GENOMIC DNA]</scope>
    <source>
        <strain evidence="1 2">DSM 108380</strain>
    </source>
</reference>